<gene>
    <name evidence="2" type="ORF">PPIS_a1617</name>
</gene>
<feature type="region of interest" description="Disordered" evidence="1">
    <location>
        <begin position="289"/>
        <end position="326"/>
    </location>
</feature>
<evidence type="ECO:0000256" key="1">
    <source>
        <dbReference type="SAM" id="MobiDB-lite"/>
    </source>
</evidence>
<feature type="region of interest" description="Disordered" evidence="1">
    <location>
        <begin position="59"/>
        <end position="216"/>
    </location>
</feature>
<sequence length="326" mass="34296">MKIKGRTRSRRSPRHLRAAGQRRRRQDTPEKGQAAAFVPVADQAAAEYEAELKAKSSFDTDVQEGVQQEASTIETQSSPETVTEDNAPAAEATVSETHTDAEQDVAAKPAEAPVDENEAQEIEPANEVEATTAEAPMQQAAQPETSASADEVVAEEVEAAQPEEAKVVKAEPIADTVETEQVETAKAEDEAETAIVEETQASDTEATPEVQEPAVEAQATEAVVETTAVEAVTESSTEETPAANAIEAPTQQVVNGNSVQSRVRFNQTAAAPMTKAQSVIEDVVVETPSAMPHEQRQAVANSGLGVGSKSPTGRASADMASPAQVD</sequence>
<dbReference type="Proteomes" id="UP000016521">
    <property type="component" value="Chromosome I"/>
</dbReference>
<protein>
    <submittedName>
        <fullName evidence="2">Uncharacterized protein</fullName>
    </submittedName>
</protein>
<feature type="region of interest" description="Disordered" evidence="1">
    <location>
        <begin position="1"/>
        <end position="35"/>
    </location>
</feature>
<organism evidence="2 3">
    <name type="scientific">Pseudoalteromonas piscicida</name>
    <dbReference type="NCBI Taxonomy" id="43662"/>
    <lineage>
        <taxon>Bacteria</taxon>
        <taxon>Pseudomonadati</taxon>
        <taxon>Pseudomonadota</taxon>
        <taxon>Gammaproteobacteria</taxon>
        <taxon>Alteromonadales</taxon>
        <taxon>Pseudoalteromonadaceae</taxon>
        <taxon>Pseudoalteromonas</taxon>
    </lineage>
</organism>
<dbReference type="EMBL" id="CP011924">
    <property type="protein sequence ID" value="ATD06719.1"/>
    <property type="molecule type" value="Genomic_DNA"/>
</dbReference>
<evidence type="ECO:0000313" key="2">
    <source>
        <dbReference type="EMBL" id="ATD06719.1"/>
    </source>
</evidence>
<feature type="compositionally biased region" description="Polar residues" evidence="1">
    <location>
        <begin position="59"/>
        <end position="81"/>
    </location>
</feature>
<feature type="compositionally biased region" description="Acidic residues" evidence="1">
    <location>
        <begin position="113"/>
        <end position="126"/>
    </location>
</feature>
<feature type="compositionally biased region" description="Basic residues" evidence="1">
    <location>
        <begin position="1"/>
        <end position="25"/>
    </location>
</feature>
<feature type="compositionally biased region" description="Low complexity" evidence="1">
    <location>
        <begin position="129"/>
        <end position="151"/>
    </location>
</feature>
<evidence type="ECO:0000313" key="3">
    <source>
        <dbReference type="Proteomes" id="UP000016521"/>
    </source>
</evidence>
<proteinExistence type="predicted"/>
<name>A0ABM6NCT2_PSEO7</name>
<reference evidence="2 3" key="1">
    <citation type="submission" date="2015-06" db="EMBL/GenBank/DDBJ databases">
        <authorList>
            <person name="Xie B.-B."/>
            <person name="Rong J.-C."/>
            <person name="Qin Q.-L."/>
            <person name="Zhang Y.-Z."/>
        </authorList>
    </citation>
    <scope>NUCLEOTIDE SEQUENCE [LARGE SCALE GENOMIC DNA]</scope>
    <source>
        <strain evidence="2 3">JCM 20779</strain>
    </source>
</reference>
<accession>A0ABM6NCT2</accession>
<keyword evidence="3" id="KW-1185">Reference proteome</keyword>